<name>A0ABV6C0J5_9ACTN</name>
<dbReference type="Gene3D" id="3.90.850.10">
    <property type="entry name" value="Fumarylacetoacetase-like, C-terminal domain"/>
    <property type="match status" value="1"/>
</dbReference>
<evidence type="ECO:0000256" key="1">
    <source>
        <dbReference type="ARBA" id="ARBA00010211"/>
    </source>
</evidence>
<keyword evidence="2" id="KW-0479">Metal-binding</keyword>
<dbReference type="PANTHER" id="PTHR42796:SF4">
    <property type="entry name" value="FUMARYLACETOACETATE HYDROLASE DOMAIN-CONTAINING PROTEIN 2A"/>
    <property type="match status" value="1"/>
</dbReference>
<dbReference type="SUPFAM" id="SSF56529">
    <property type="entry name" value="FAH"/>
    <property type="match status" value="1"/>
</dbReference>
<dbReference type="EMBL" id="JBHLYQ010000020">
    <property type="protein sequence ID" value="MFC0081202.1"/>
    <property type="molecule type" value="Genomic_DNA"/>
</dbReference>
<dbReference type="InterPro" id="IPR011234">
    <property type="entry name" value="Fumarylacetoacetase-like_C"/>
</dbReference>
<evidence type="ECO:0000256" key="2">
    <source>
        <dbReference type="ARBA" id="ARBA00022723"/>
    </source>
</evidence>
<dbReference type="GO" id="GO:0016787">
    <property type="term" value="F:hydrolase activity"/>
    <property type="evidence" value="ECO:0007669"/>
    <property type="project" value="UniProtKB-KW"/>
</dbReference>
<dbReference type="Proteomes" id="UP001589788">
    <property type="component" value="Unassembled WGS sequence"/>
</dbReference>
<accession>A0ABV6C0J5</accession>
<dbReference type="InterPro" id="IPR036663">
    <property type="entry name" value="Fumarylacetoacetase_C_sf"/>
</dbReference>
<reference evidence="4 5" key="1">
    <citation type="submission" date="2024-09" db="EMBL/GenBank/DDBJ databases">
        <authorList>
            <person name="Sun Q."/>
            <person name="Mori K."/>
        </authorList>
    </citation>
    <scope>NUCLEOTIDE SEQUENCE [LARGE SCALE GENOMIC DNA]</scope>
    <source>
        <strain evidence="4 5">JCM 15389</strain>
    </source>
</reference>
<dbReference type="Pfam" id="PF01557">
    <property type="entry name" value="FAA_hydrolase"/>
    <property type="match status" value="1"/>
</dbReference>
<evidence type="ECO:0000259" key="3">
    <source>
        <dbReference type="Pfam" id="PF01557"/>
    </source>
</evidence>
<evidence type="ECO:0000313" key="5">
    <source>
        <dbReference type="Proteomes" id="UP001589788"/>
    </source>
</evidence>
<dbReference type="InterPro" id="IPR051121">
    <property type="entry name" value="FAH"/>
</dbReference>
<gene>
    <name evidence="4" type="ORF">ACFFRE_03380</name>
</gene>
<comment type="similarity">
    <text evidence="1">Belongs to the FAH family.</text>
</comment>
<dbReference type="PANTHER" id="PTHR42796">
    <property type="entry name" value="FUMARYLACETOACETATE HYDROLASE DOMAIN-CONTAINING PROTEIN 2A-RELATED"/>
    <property type="match status" value="1"/>
</dbReference>
<organism evidence="4 5">
    <name type="scientific">Aciditerrimonas ferrireducens</name>
    <dbReference type="NCBI Taxonomy" id="667306"/>
    <lineage>
        <taxon>Bacteria</taxon>
        <taxon>Bacillati</taxon>
        <taxon>Actinomycetota</taxon>
        <taxon>Acidimicrobiia</taxon>
        <taxon>Acidimicrobiales</taxon>
        <taxon>Acidimicrobiaceae</taxon>
        <taxon>Aciditerrimonas</taxon>
    </lineage>
</organism>
<keyword evidence="4" id="KW-0378">Hydrolase</keyword>
<protein>
    <submittedName>
        <fullName evidence="4">Fumarylacetoacetate hydrolase family protein</fullName>
    </submittedName>
</protein>
<feature type="domain" description="Fumarylacetoacetase-like C-terminal" evidence="3">
    <location>
        <begin position="68"/>
        <end position="270"/>
    </location>
</feature>
<proteinExistence type="inferred from homology"/>
<comment type="caution">
    <text evidence="4">The sequence shown here is derived from an EMBL/GenBank/DDBJ whole genome shotgun (WGS) entry which is preliminary data.</text>
</comment>
<keyword evidence="5" id="KW-1185">Reference proteome</keyword>
<dbReference type="RefSeq" id="WP_377788209.1">
    <property type="nucleotide sequence ID" value="NZ_JBHLYQ010000020.1"/>
</dbReference>
<evidence type="ECO:0000313" key="4">
    <source>
        <dbReference type="EMBL" id="MFC0081202.1"/>
    </source>
</evidence>
<sequence length="276" mass="29294">MRLATVRIGGGTRAARVEGERLVLLDAPDVVSLLASRRWQEEAATGGSADGPALEEADLAPVVRPARVVCVGLNYRSHILETGRELPEYPTLFAKFPDTLLGPRDDLVLPAASERVDWEAELGVVVGRTLRRAGVAEAEAAIAGYTAVNDVSMRDWQRRTLQWFQGKNFEATTPVGPVLATPDEVGQATDLKLRCTVDGEVVQEASTADLLFGPAEILAYVSTFMTLHPGDLVATGTPGGVGAARTPPVFLRPGQVVEVSLEGIGSVVNRCVAEAS</sequence>